<gene>
    <name evidence="5" type="ORF">O0I10_004275</name>
</gene>
<feature type="compositionally biased region" description="Polar residues" evidence="4">
    <location>
        <begin position="482"/>
        <end position="496"/>
    </location>
</feature>
<dbReference type="GO" id="GO:0003714">
    <property type="term" value="F:transcription corepressor activity"/>
    <property type="evidence" value="ECO:0007669"/>
    <property type="project" value="InterPro"/>
</dbReference>
<feature type="compositionally biased region" description="Polar residues" evidence="4">
    <location>
        <begin position="221"/>
        <end position="232"/>
    </location>
</feature>
<sequence>MAQSQVRRNTWEGQNGPSLPEARATELLHTYIYDYCKKHNFGQAAKAFAQEAGVQVGKMPPIDIPSGFLGDWWSVFWDVYNAKYNETLASKDAATYQHYTALVRSKREEMLQQHRAMSMQQQQQQMLQQRRMSDVQRQPPTMQQPSSQQQGAMSRDPRPSPANSTISLPNNGMQRPPTPQQQQQQPPHQYHHHHHPSNNSIVNTPQSMPSSLPQQHIHASPSYSPQQIQHQRPGNEHPTEHMMTSNPQLPATSAPLPPHSTPRMATTAAAAVTTTPTSTTATTAAMAAAPGGVMNRDLQSMTQEERNAYMMHAKRQAIQNNMMMRNNPNMMMSHQARLQMQQQQQLAMNQQQQQQQQPMTPQQGPGQLPSQSQPHPQQQQAMDMANRNAGMAQAGQPRPPMMNASMGMTGPGVPVAQMSGAMQHPNTPFSGDSKMLMMQQMISKGQIPAGLTPQQQMALRQQHQAMMNRNYMLQQQQQQLQMSQGGHNATVPTSQAMMMGGFNPQHDPEKARAALMNYQRQQAQQAEQLYRQQQQAAAQQQGGRPPPPPSQQQQQHPAKRPRPNPDNETSNPPMAQASPQTSNTGSPHTMNQQQPSATTIKPEQVQGRVLSQQQQQRAPFQTSSQDSPQTQPSQQQTPQQQHQHASTTGWSDMEGNGGMVKSESSPGIPDNSGMATAVPTSNSMSFDLERFMMSDGGDFADIFANADDSADPALLLGDGNDMDGGFNNHFLAGSFGGGGNLGMENAAALTLSGASEKTLQAQGELAGHTDKVLTCAFSKNGHYVVSGGKDKHVMVWSVRDKQKLYTLDGHTHVIHCARWSADDRNLVATCSFDKTIRVWDVGSALVSNASSVKQVLKFEGRTRICAVDFCPTRPEILCSMDAEGELNVWNMNTQKKDKTLQVPMRTVSSNQLRFHPRDGNMVACAVGNQLYVIDIHRLKGDNNNNNMDGIKTIQTSDSKNITSLDWSSDGNFLVTCSEGLIAVYDTVHWKMVNSHSLQGKTASCAFVNHESNGSTDKLQVIFGEYEAIYIWQCSVPGAQPKRTGSQPGLVAALACSTTSTFPMDGTTMVASASHNTKDKNLMLWSI</sequence>
<dbReference type="Pfam" id="PF08513">
    <property type="entry name" value="LisH"/>
    <property type="match status" value="1"/>
</dbReference>
<dbReference type="SMART" id="SM00667">
    <property type="entry name" value="LisH"/>
    <property type="match status" value="1"/>
</dbReference>
<dbReference type="InterPro" id="IPR015943">
    <property type="entry name" value="WD40/YVTN_repeat-like_dom_sf"/>
</dbReference>
<feature type="compositionally biased region" description="Low complexity" evidence="4">
    <location>
        <begin position="604"/>
        <end position="648"/>
    </location>
</feature>
<feature type="compositionally biased region" description="Polar residues" evidence="4">
    <location>
        <begin position="197"/>
        <end position="214"/>
    </location>
</feature>
<keyword evidence="6" id="KW-1185">Reference proteome</keyword>
<organism evidence="5 6">
    <name type="scientific">Lichtheimia ornata</name>
    <dbReference type="NCBI Taxonomy" id="688661"/>
    <lineage>
        <taxon>Eukaryota</taxon>
        <taxon>Fungi</taxon>
        <taxon>Fungi incertae sedis</taxon>
        <taxon>Mucoromycota</taxon>
        <taxon>Mucoromycotina</taxon>
        <taxon>Mucoromycetes</taxon>
        <taxon>Mucorales</taxon>
        <taxon>Lichtheimiaceae</taxon>
        <taxon>Lichtheimia</taxon>
    </lineage>
</organism>
<evidence type="ECO:0000256" key="2">
    <source>
        <dbReference type="ARBA" id="ARBA00022737"/>
    </source>
</evidence>
<dbReference type="InterPro" id="IPR036322">
    <property type="entry name" value="WD40_repeat_dom_sf"/>
</dbReference>
<dbReference type="PROSITE" id="PS50896">
    <property type="entry name" value="LISH"/>
    <property type="match status" value="1"/>
</dbReference>
<dbReference type="InterPro" id="IPR019775">
    <property type="entry name" value="WD40_repeat_CS"/>
</dbReference>
<dbReference type="PROSITE" id="PS50082">
    <property type="entry name" value="WD_REPEATS_2"/>
    <property type="match status" value="2"/>
</dbReference>
<feature type="compositionally biased region" description="Low complexity" evidence="4">
    <location>
        <begin position="335"/>
        <end position="380"/>
    </location>
</feature>
<dbReference type="PROSITE" id="PS50294">
    <property type="entry name" value="WD_REPEATS_REGION"/>
    <property type="match status" value="2"/>
</dbReference>
<feature type="compositionally biased region" description="Low complexity" evidence="4">
    <location>
        <begin position="519"/>
        <end position="543"/>
    </location>
</feature>
<reference evidence="5 6" key="1">
    <citation type="submission" date="2023-03" db="EMBL/GenBank/DDBJ databases">
        <title>Genome sequence of Lichtheimia ornata CBS 291.66.</title>
        <authorList>
            <person name="Mohabir J.T."/>
            <person name="Shea T.P."/>
            <person name="Kurbessoian T."/>
            <person name="Berby B."/>
            <person name="Fontaine J."/>
            <person name="Livny J."/>
            <person name="Gnirke A."/>
            <person name="Stajich J.E."/>
            <person name="Cuomo C.A."/>
        </authorList>
    </citation>
    <scope>NUCLEOTIDE SEQUENCE [LARGE SCALE GENOMIC DNA]</scope>
    <source>
        <strain evidence="5">CBS 291.66</strain>
    </source>
</reference>
<feature type="repeat" description="WD" evidence="3">
    <location>
        <begin position="807"/>
        <end position="841"/>
    </location>
</feature>
<name>A0AAD7V665_9FUNG</name>
<feature type="repeat" description="WD" evidence="3">
    <location>
        <begin position="765"/>
        <end position="806"/>
    </location>
</feature>
<feature type="compositionally biased region" description="Polar residues" evidence="4">
    <location>
        <begin position="566"/>
        <end position="601"/>
    </location>
</feature>
<evidence type="ECO:0000313" key="6">
    <source>
        <dbReference type="Proteomes" id="UP001234581"/>
    </source>
</evidence>
<feature type="compositionally biased region" description="Low complexity" evidence="4">
    <location>
        <begin position="113"/>
        <end position="150"/>
    </location>
</feature>
<dbReference type="SUPFAM" id="SSF50978">
    <property type="entry name" value="WD40 repeat-like"/>
    <property type="match status" value="1"/>
</dbReference>
<dbReference type="PROSITE" id="PS00678">
    <property type="entry name" value="WD_REPEATS_1"/>
    <property type="match status" value="1"/>
</dbReference>
<feature type="region of interest" description="Disordered" evidence="4">
    <location>
        <begin position="335"/>
        <end position="383"/>
    </location>
</feature>
<dbReference type="AlphaFoldDB" id="A0AAD7V665"/>
<dbReference type="GeneID" id="83211688"/>
<feature type="region of interest" description="Disordered" evidence="4">
    <location>
        <begin position="481"/>
        <end position="680"/>
    </location>
</feature>
<feature type="compositionally biased region" description="Polar residues" evidence="4">
    <location>
        <begin position="161"/>
        <end position="173"/>
    </location>
</feature>
<dbReference type="SMART" id="SM00320">
    <property type="entry name" value="WD40"/>
    <property type="match status" value="5"/>
</dbReference>
<feature type="region of interest" description="Disordered" evidence="4">
    <location>
        <begin position="389"/>
        <end position="408"/>
    </location>
</feature>
<comment type="caution">
    <text evidence="5">The sequence shown here is derived from an EMBL/GenBank/DDBJ whole genome shotgun (WGS) entry which is preliminary data.</text>
</comment>
<dbReference type="RefSeq" id="XP_058344961.1">
    <property type="nucleotide sequence ID" value="XM_058484336.1"/>
</dbReference>
<evidence type="ECO:0000256" key="4">
    <source>
        <dbReference type="SAM" id="MobiDB-lite"/>
    </source>
</evidence>
<dbReference type="PANTHER" id="PTHR44376">
    <property type="entry name" value="TRANSCRIPTIONAL REGULATOR OF FILAMENTOUS GROWTH FLO8"/>
    <property type="match status" value="1"/>
</dbReference>
<dbReference type="InterPro" id="IPR001680">
    <property type="entry name" value="WD40_rpt"/>
</dbReference>
<dbReference type="PANTHER" id="PTHR44376:SF5">
    <property type="entry name" value="TRANSCRIPTIONAL COREPRESSOR LEUNIG ISOFORM X1"/>
    <property type="match status" value="1"/>
</dbReference>
<keyword evidence="1 3" id="KW-0853">WD repeat</keyword>
<dbReference type="InterPro" id="IPR044716">
    <property type="entry name" value="LEUNIG-like"/>
</dbReference>
<feature type="compositionally biased region" description="Polar residues" evidence="4">
    <location>
        <begin position="242"/>
        <end position="251"/>
    </location>
</feature>
<evidence type="ECO:0000256" key="1">
    <source>
        <dbReference type="ARBA" id="ARBA00022574"/>
    </source>
</evidence>
<dbReference type="Proteomes" id="UP001234581">
    <property type="component" value="Unassembled WGS sequence"/>
</dbReference>
<dbReference type="Pfam" id="PF00400">
    <property type="entry name" value="WD40"/>
    <property type="match status" value="3"/>
</dbReference>
<dbReference type="InterPro" id="IPR006594">
    <property type="entry name" value="LisH"/>
</dbReference>
<evidence type="ECO:0000313" key="5">
    <source>
        <dbReference type="EMBL" id="KAJ8660048.1"/>
    </source>
</evidence>
<keyword evidence="2" id="KW-0677">Repeat</keyword>
<evidence type="ECO:0000256" key="3">
    <source>
        <dbReference type="PROSITE-ProRule" id="PRU00221"/>
    </source>
</evidence>
<feature type="region of interest" description="Disordered" evidence="4">
    <location>
        <begin position="110"/>
        <end position="262"/>
    </location>
</feature>
<proteinExistence type="predicted"/>
<dbReference type="Gene3D" id="2.130.10.10">
    <property type="entry name" value="YVTN repeat-like/Quinoprotein amine dehydrogenase"/>
    <property type="match status" value="2"/>
</dbReference>
<protein>
    <submittedName>
        <fullName evidence="5">Uncharacterized protein</fullName>
    </submittedName>
</protein>
<dbReference type="EMBL" id="JARTCD010000015">
    <property type="protein sequence ID" value="KAJ8660048.1"/>
    <property type="molecule type" value="Genomic_DNA"/>
</dbReference>
<accession>A0AAD7V665</accession>